<evidence type="ECO:0000313" key="2">
    <source>
        <dbReference type="EMBL" id="GAA2141595.1"/>
    </source>
</evidence>
<sequence length="97" mass="9508">MSVGFTINEAFRYEGATTYGWASGAFDPSANPVDGSALAPTDLAYLREVAVPLGLASEADAPDAVPVPPPADAPSAPSAPPVPDTVPAVAGVSGDGA</sequence>
<dbReference type="RefSeq" id="WP_344464211.1">
    <property type="nucleotide sequence ID" value="NZ_BAAANT010000012.1"/>
</dbReference>
<feature type="compositionally biased region" description="Pro residues" evidence="1">
    <location>
        <begin position="65"/>
        <end position="84"/>
    </location>
</feature>
<dbReference type="Proteomes" id="UP001422759">
    <property type="component" value="Unassembled WGS sequence"/>
</dbReference>
<name>A0ABP5L8I2_9ACTN</name>
<reference evidence="3" key="1">
    <citation type="journal article" date="2019" name="Int. J. Syst. Evol. Microbiol.">
        <title>The Global Catalogue of Microorganisms (GCM) 10K type strain sequencing project: providing services to taxonomists for standard genome sequencing and annotation.</title>
        <authorList>
            <consortium name="The Broad Institute Genomics Platform"/>
            <consortium name="The Broad Institute Genome Sequencing Center for Infectious Disease"/>
            <person name="Wu L."/>
            <person name="Ma J."/>
        </authorList>
    </citation>
    <scope>NUCLEOTIDE SEQUENCE [LARGE SCALE GENOMIC DNA]</scope>
    <source>
        <strain evidence="3">JCM 14560</strain>
    </source>
</reference>
<keyword evidence="3" id="KW-1185">Reference proteome</keyword>
<evidence type="ECO:0000256" key="1">
    <source>
        <dbReference type="SAM" id="MobiDB-lite"/>
    </source>
</evidence>
<protein>
    <submittedName>
        <fullName evidence="2">Uncharacterized protein</fullName>
    </submittedName>
</protein>
<accession>A0ABP5L8I2</accession>
<organism evidence="2 3">
    <name type="scientific">Kitasatospora kazusensis</name>
    <dbReference type="NCBI Taxonomy" id="407974"/>
    <lineage>
        <taxon>Bacteria</taxon>
        <taxon>Bacillati</taxon>
        <taxon>Actinomycetota</taxon>
        <taxon>Actinomycetes</taxon>
        <taxon>Kitasatosporales</taxon>
        <taxon>Streptomycetaceae</taxon>
        <taxon>Kitasatospora</taxon>
    </lineage>
</organism>
<gene>
    <name evidence="2" type="ORF">GCM10009760_25930</name>
</gene>
<dbReference type="EMBL" id="BAAANT010000012">
    <property type="protein sequence ID" value="GAA2141595.1"/>
    <property type="molecule type" value="Genomic_DNA"/>
</dbReference>
<evidence type="ECO:0000313" key="3">
    <source>
        <dbReference type="Proteomes" id="UP001422759"/>
    </source>
</evidence>
<comment type="caution">
    <text evidence="2">The sequence shown here is derived from an EMBL/GenBank/DDBJ whole genome shotgun (WGS) entry which is preliminary data.</text>
</comment>
<proteinExistence type="predicted"/>
<feature type="region of interest" description="Disordered" evidence="1">
    <location>
        <begin position="59"/>
        <end position="97"/>
    </location>
</feature>